<gene>
    <name evidence="3" type="ORF">GPECTOR_10g870</name>
</gene>
<organism evidence="3 4">
    <name type="scientific">Gonium pectorale</name>
    <name type="common">Green alga</name>
    <dbReference type="NCBI Taxonomy" id="33097"/>
    <lineage>
        <taxon>Eukaryota</taxon>
        <taxon>Viridiplantae</taxon>
        <taxon>Chlorophyta</taxon>
        <taxon>core chlorophytes</taxon>
        <taxon>Chlorophyceae</taxon>
        <taxon>CS clade</taxon>
        <taxon>Chlamydomonadales</taxon>
        <taxon>Volvocaceae</taxon>
        <taxon>Gonium</taxon>
    </lineage>
</organism>
<dbReference type="STRING" id="33097.A0A150GQX4"/>
<proteinExistence type="predicted"/>
<dbReference type="InterPro" id="IPR027417">
    <property type="entry name" value="P-loop_NTPase"/>
</dbReference>
<dbReference type="Gene3D" id="3.40.50.300">
    <property type="entry name" value="P-loop containing nucleotide triphosphate hydrolases"/>
    <property type="match status" value="1"/>
</dbReference>
<dbReference type="Pfam" id="PF13086">
    <property type="entry name" value="AAA_11"/>
    <property type="match status" value="1"/>
</dbReference>
<keyword evidence="4" id="KW-1185">Reference proteome</keyword>
<protein>
    <recommendedName>
        <fullName evidence="2">DNA2/NAM7 helicase helicase domain-containing protein</fullName>
    </recommendedName>
</protein>
<comment type="caution">
    <text evidence="3">The sequence shown here is derived from an EMBL/GenBank/DDBJ whole genome shotgun (WGS) entry which is preliminary data.</text>
</comment>
<feature type="region of interest" description="Disordered" evidence="1">
    <location>
        <begin position="339"/>
        <end position="362"/>
    </location>
</feature>
<sequence length="362" mass="38687">MVDAVASQHQLHKILLAWDYFDLWNRCDSGGGVYETLRPMPTTFSSVKEYQSVLEPLLLEECCAQIMRGVEEGEVMTPHPAVVSSHEYRDEFLIVRLVLQAGVTDSYTDNDLVLICKENPEAENINTRLHALGFCEAHEGPQMLRVKFFLNPSAASGGAAGSQRAKAMSMGLSSPSSCWWLLRLGNISTITREWTALQHAHLVPFMDILLTGRPRAAPASKHLDIPPGMRAVMERECNPSQMSALQAGLDGTPVVLIQGPPGTGKTRTILNLLSVIMHSAHKGSVALMSAAQQQQQAAEAAVAGGAQALCGVAALLPADPAGRSSLLAAQCPWLGGRLRAGGDTGNPRDAVTPYDPIPPGAG</sequence>
<dbReference type="PANTHER" id="PTHR10887">
    <property type="entry name" value="DNA2/NAM7 HELICASE FAMILY"/>
    <property type="match status" value="1"/>
</dbReference>
<feature type="domain" description="DNA2/NAM7 helicase helicase" evidence="2">
    <location>
        <begin position="237"/>
        <end position="287"/>
    </location>
</feature>
<dbReference type="PANTHER" id="PTHR10887:SF538">
    <property type="entry name" value="HELICASE MAGATAMA 3-RELATED"/>
    <property type="match status" value="1"/>
</dbReference>
<dbReference type="InterPro" id="IPR045055">
    <property type="entry name" value="DNA2/NAM7-like"/>
</dbReference>
<evidence type="ECO:0000313" key="3">
    <source>
        <dbReference type="EMBL" id="KXZ52239.1"/>
    </source>
</evidence>
<evidence type="ECO:0000259" key="2">
    <source>
        <dbReference type="Pfam" id="PF13086"/>
    </source>
</evidence>
<dbReference type="OrthoDB" id="6513042at2759"/>
<evidence type="ECO:0000313" key="4">
    <source>
        <dbReference type="Proteomes" id="UP000075714"/>
    </source>
</evidence>
<name>A0A150GQX4_GONPE</name>
<dbReference type="SUPFAM" id="SSF52540">
    <property type="entry name" value="P-loop containing nucleoside triphosphate hydrolases"/>
    <property type="match status" value="1"/>
</dbReference>
<reference evidence="4" key="1">
    <citation type="journal article" date="2016" name="Nat. Commun.">
        <title>The Gonium pectorale genome demonstrates co-option of cell cycle regulation during the evolution of multicellularity.</title>
        <authorList>
            <person name="Hanschen E.R."/>
            <person name="Marriage T.N."/>
            <person name="Ferris P.J."/>
            <person name="Hamaji T."/>
            <person name="Toyoda A."/>
            <person name="Fujiyama A."/>
            <person name="Neme R."/>
            <person name="Noguchi H."/>
            <person name="Minakuchi Y."/>
            <person name="Suzuki M."/>
            <person name="Kawai-Toyooka H."/>
            <person name="Smith D.R."/>
            <person name="Sparks H."/>
            <person name="Anderson J."/>
            <person name="Bakaric R."/>
            <person name="Luria V."/>
            <person name="Karger A."/>
            <person name="Kirschner M.W."/>
            <person name="Durand P.M."/>
            <person name="Michod R.E."/>
            <person name="Nozaki H."/>
            <person name="Olson B.J."/>
        </authorList>
    </citation>
    <scope>NUCLEOTIDE SEQUENCE [LARGE SCALE GENOMIC DNA]</scope>
    <source>
        <strain evidence="4">NIES-2863</strain>
    </source>
</reference>
<dbReference type="EMBL" id="LSYV01000011">
    <property type="protein sequence ID" value="KXZ52239.1"/>
    <property type="molecule type" value="Genomic_DNA"/>
</dbReference>
<dbReference type="AlphaFoldDB" id="A0A150GQX4"/>
<accession>A0A150GQX4</accession>
<dbReference type="Proteomes" id="UP000075714">
    <property type="component" value="Unassembled WGS sequence"/>
</dbReference>
<evidence type="ECO:0000256" key="1">
    <source>
        <dbReference type="SAM" id="MobiDB-lite"/>
    </source>
</evidence>
<dbReference type="GO" id="GO:0004386">
    <property type="term" value="F:helicase activity"/>
    <property type="evidence" value="ECO:0007669"/>
    <property type="project" value="InterPro"/>
</dbReference>
<dbReference type="InterPro" id="IPR041677">
    <property type="entry name" value="DNA2/NAM7_AAA_11"/>
</dbReference>